<organism evidence="2 3">
    <name type="scientific">Desmophyllum pertusum</name>
    <dbReference type="NCBI Taxonomy" id="174260"/>
    <lineage>
        <taxon>Eukaryota</taxon>
        <taxon>Metazoa</taxon>
        <taxon>Cnidaria</taxon>
        <taxon>Anthozoa</taxon>
        <taxon>Hexacorallia</taxon>
        <taxon>Scleractinia</taxon>
        <taxon>Caryophylliina</taxon>
        <taxon>Caryophylliidae</taxon>
        <taxon>Desmophyllum</taxon>
    </lineage>
</organism>
<dbReference type="OrthoDB" id="4781at2759"/>
<proteinExistence type="predicted"/>
<evidence type="ECO:0000313" key="2">
    <source>
        <dbReference type="EMBL" id="KAJ7340308.1"/>
    </source>
</evidence>
<keyword evidence="1" id="KW-0732">Signal</keyword>
<gene>
    <name evidence="2" type="ORF">OS493_003041</name>
</gene>
<evidence type="ECO:0000313" key="3">
    <source>
        <dbReference type="Proteomes" id="UP001163046"/>
    </source>
</evidence>
<protein>
    <submittedName>
        <fullName evidence="2">Uncharacterized protein</fullName>
    </submittedName>
</protein>
<evidence type="ECO:0000256" key="1">
    <source>
        <dbReference type="SAM" id="SignalP"/>
    </source>
</evidence>
<dbReference type="AlphaFoldDB" id="A0A9W9YJU7"/>
<reference evidence="2" key="1">
    <citation type="submission" date="2023-01" db="EMBL/GenBank/DDBJ databases">
        <title>Genome assembly of the deep-sea coral Lophelia pertusa.</title>
        <authorList>
            <person name="Herrera S."/>
            <person name="Cordes E."/>
        </authorList>
    </citation>
    <scope>NUCLEOTIDE SEQUENCE</scope>
    <source>
        <strain evidence="2">USNM1676648</strain>
        <tissue evidence="2">Polyp</tissue>
    </source>
</reference>
<sequence>MKLPIILMLLSFSVITVHPLLFDKEVEIVNSKWSNVPVAVRHVEFIGTTDNGTLDCFIPGFSQFRWELINKASAGPFSESTSLVLDGKIKDHQSVIRIGKGGFPMSTEMLVVSCEAMFNNRPRFQIIWVITRLHSPLGYPTDPKLCVFYIAAAVGHDVKYRWETCENYKWWFSTDCYHGTGKDYYGDAYTTKSNPLENASIGFRIVQTLEAVDTR</sequence>
<keyword evidence="3" id="KW-1185">Reference proteome</keyword>
<accession>A0A9W9YJU7</accession>
<comment type="caution">
    <text evidence="2">The sequence shown here is derived from an EMBL/GenBank/DDBJ whole genome shotgun (WGS) entry which is preliminary data.</text>
</comment>
<dbReference type="Proteomes" id="UP001163046">
    <property type="component" value="Unassembled WGS sequence"/>
</dbReference>
<dbReference type="EMBL" id="MU827778">
    <property type="protein sequence ID" value="KAJ7340308.1"/>
    <property type="molecule type" value="Genomic_DNA"/>
</dbReference>
<feature type="chain" id="PRO_5040978567" evidence="1">
    <location>
        <begin position="20"/>
        <end position="215"/>
    </location>
</feature>
<name>A0A9W9YJU7_9CNID</name>
<feature type="signal peptide" evidence="1">
    <location>
        <begin position="1"/>
        <end position="19"/>
    </location>
</feature>